<proteinExistence type="predicted"/>
<organism evidence="3 4">
    <name type="scientific">Caenorhabditis angaria</name>
    <dbReference type="NCBI Taxonomy" id="860376"/>
    <lineage>
        <taxon>Eukaryota</taxon>
        <taxon>Metazoa</taxon>
        <taxon>Ecdysozoa</taxon>
        <taxon>Nematoda</taxon>
        <taxon>Chromadorea</taxon>
        <taxon>Rhabditida</taxon>
        <taxon>Rhabditina</taxon>
        <taxon>Rhabditomorpha</taxon>
        <taxon>Rhabditoidea</taxon>
        <taxon>Rhabditidae</taxon>
        <taxon>Peloderinae</taxon>
        <taxon>Caenorhabditis</taxon>
    </lineage>
</organism>
<keyword evidence="2" id="KW-0472">Membrane</keyword>
<keyword evidence="2" id="KW-0812">Transmembrane</keyword>
<keyword evidence="4" id="KW-1185">Reference proteome</keyword>
<protein>
    <submittedName>
        <fullName evidence="3">Uncharacterized protein</fullName>
    </submittedName>
</protein>
<feature type="compositionally biased region" description="Basic residues" evidence="1">
    <location>
        <begin position="36"/>
        <end position="53"/>
    </location>
</feature>
<dbReference type="EMBL" id="CANHGI010000001">
    <property type="protein sequence ID" value="CAI5438775.1"/>
    <property type="molecule type" value="Genomic_DNA"/>
</dbReference>
<evidence type="ECO:0000313" key="3">
    <source>
        <dbReference type="EMBL" id="CAI5438775.1"/>
    </source>
</evidence>
<evidence type="ECO:0000256" key="2">
    <source>
        <dbReference type="SAM" id="Phobius"/>
    </source>
</evidence>
<accession>A0A9P1I8K9</accession>
<dbReference type="Proteomes" id="UP001152747">
    <property type="component" value="Unassembled WGS sequence"/>
</dbReference>
<gene>
    <name evidence="3" type="ORF">CAMP_LOCUS1412</name>
</gene>
<comment type="caution">
    <text evidence="3">The sequence shown here is derived from an EMBL/GenBank/DDBJ whole genome shotgun (WGS) entry which is preliminary data.</text>
</comment>
<sequence length="102" mass="11909">MSTSIVFSTLHFLDILIIVHSFISAYYHQSLPPPPSHRHSHSSLPHHHHHQHLLQHPPQFLRQQSLTNPQLSFSDASEQEVGQDIRRYKQLFTERATQVSLF</sequence>
<evidence type="ECO:0000256" key="1">
    <source>
        <dbReference type="SAM" id="MobiDB-lite"/>
    </source>
</evidence>
<name>A0A9P1I8K9_9PELO</name>
<dbReference type="AlphaFoldDB" id="A0A9P1I8K9"/>
<feature type="transmembrane region" description="Helical" evidence="2">
    <location>
        <begin position="6"/>
        <end position="28"/>
    </location>
</feature>
<feature type="region of interest" description="Disordered" evidence="1">
    <location>
        <begin position="33"/>
        <end position="59"/>
    </location>
</feature>
<keyword evidence="2" id="KW-1133">Transmembrane helix</keyword>
<evidence type="ECO:0000313" key="4">
    <source>
        <dbReference type="Proteomes" id="UP001152747"/>
    </source>
</evidence>
<reference evidence="3" key="1">
    <citation type="submission" date="2022-11" db="EMBL/GenBank/DDBJ databases">
        <authorList>
            <person name="Kikuchi T."/>
        </authorList>
    </citation>
    <scope>NUCLEOTIDE SEQUENCE</scope>
    <source>
        <strain evidence="3">PS1010</strain>
    </source>
</reference>